<evidence type="ECO:0000256" key="5">
    <source>
        <dbReference type="RuleBase" id="RU000586"/>
    </source>
</evidence>
<comment type="function">
    <text evidence="5">Adds a myristoyl group to the N-terminal glycine residue of certain cellular proteins.</text>
</comment>
<comment type="caution">
    <text evidence="10">The sequence shown here is derived from an EMBL/GenBank/DDBJ whole genome shotgun (WGS) entry which is preliminary data.</text>
</comment>
<reference evidence="10 11" key="1">
    <citation type="submission" date="2023-10" db="EMBL/GenBank/DDBJ databases">
        <authorList>
            <person name="Maclean D."/>
            <person name="Macfadyen A."/>
        </authorList>
    </citation>
    <scope>NUCLEOTIDE SEQUENCE [LARGE SCALE GENOMIC DNA]</scope>
</reference>
<organism evidence="10 11">
    <name type="scientific">Coccomyxa viridis</name>
    <dbReference type="NCBI Taxonomy" id="1274662"/>
    <lineage>
        <taxon>Eukaryota</taxon>
        <taxon>Viridiplantae</taxon>
        <taxon>Chlorophyta</taxon>
        <taxon>core chlorophytes</taxon>
        <taxon>Trebouxiophyceae</taxon>
        <taxon>Trebouxiophyceae incertae sedis</taxon>
        <taxon>Coccomyxaceae</taxon>
        <taxon>Coccomyxa</taxon>
    </lineage>
</organism>
<dbReference type="GO" id="GO:0004379">
    <property type="term" value="F:glycylpeptide N-tetradecanoyltransferase activity"/>
    <property type="evidence" value="ECO:0007669"/>
    <property type="project" value="UniProtKB-EC"/>
</dbReference>
<evidence type="ECO:0000256" key="1">
    <source>
        <dbReference type="ARBA" id="ARBA00009469"/>
    </source>
</evidence>
<gene>
    <name evidence="10" type="primary">NMT1</name>
    <name evidence="10" type="ORF">CVIRNUC_008811</name>
</gene>
<dbReference type="FunFam" id="3.40.630.170:FF:000001">
    <property type="entry name" value="Glycylpeptide N-tetradecanoyltransferase"/>
    <property type="match status" value="1"/>
</dbReference>
<evidence type="ECO:0000256" key="7">
    <source>
        <dbReference type="SAM" id="MobiDB-lite"/>
    </source>
</evidence>
<dbReference type="InterPro" id="IPR022678">
    <property type="entry name" value="NMT_CS"/>
</dbReference>
<evidence type="ECO:0000256" key="3">
    <source>
        <dbReference type="ARBA" id="ARBA00022679"/>
    </source>
</evidence>
<protein>
    <recommendedName>
        <fullName evidence="2 5">Glycylpeptide N-tetradecanoyltransferase</fullName>
        <ecNumber evidence="2 5">2.3.1.97</ecNumber>
    </recommendedName>
</protein>
<dbReference type="SUPFAM" id="SSF55729">
    <property type="entry name" value="Acyl-CoA N-acyltransferases (Nat)"/>
    <property type="match status" value="2"/>
</dbReference>
<dbReference type="Pfam" id="PF01233">
    <property type="entry name" value="NMT"/>
    <property type="match status" value="1"/>
</dbReference>
<dbReference type="Pfam" id="PF02799">
    <property type="entry name" value="NMT_C"/>
    <property type="match status" value="1"/>
</dbReference>
<dbReference type="Gene3D" id="3.40.630.170">
    <property type="match status" value="1"/>
</dbReference>
<feature type="domain" description="Glycylpeptide N-tetradecanoyltransferase N-terminal" evidence="8">
    <location>
        <begin position="87"/>
        <end position="245"/>
    </location>
</feature>
<evidence type="ECO:0000313" key="10">
    <source>
        <dbReference type="EMBL" id="CAK0785601.1"/>
    </source>
</evidence>
<dbReference type="PANTHER" id="PTHR11377">
    <property type="entry name" value="N-MYRISTOYL TRANSFERASE"/>
    <property type="match status" value="1"/>
</dbReference>
<accession>A0AAV1IFX1</accession>
<proteinExistence type="inferred from homology"/>
<dbReference type="PIRSF" id="PIRSF015892">
    <property type="entry name" value="N-myristl_transf"/>
    <property type="match status" value="1"/>
</dbReference>
<feature type="region of interest" description="Disordered" evidence="7">
    <location>
        <begin position="1"/>
        <end position="59"/>
    </location>
</feature>
<evidence type="ECO:0000256" key="2">
    <source>
        <dbReference type="ARBA" id="ARBA00012923"/>
    </source>
</evidence>
<evidence type="ECO:0000259" key="8">
    <source>
        <dbReference type="Pfam" id="PF01233"/>
    </source>
</evidence>
<keyword evidence="4 5" id="KW-0012">Acyltransferase</keyword>
<dbReference type="InterPro" id="IPR022676">
    <property type="entry name" value="NMT_N"/>
</dbReference>
<dbReference type="AlphaFoldDB" id="A0AAV1IFX1"/>
<dbReference type="InterPro" id="IPR000903">
    <property type="entry name" value="NMT"/>
</dbReference>
<name>A0AAV1IFX1_9CHLO</name>
<keyword evidence="11" id="KW-1185">Reference proteome</keyword>
<dbReference type="InterPro" id="IPR022677">
    <property type="entry name" value="NMT_C"/>
</dbReference>
<evidence type="ECO:0000259" key="9">
    <source>
        <dbReference type="Pfam" id="PF02799"/>
    </source>
</evidence>
<comment type="similarity">
    <text evidence="1 6">Belongs to the NMT family.</text>
</comment>
<evidence type="ECO:0000256" key="6">
    <source>
        <dbReference type="RuleBase" id="RU004178"/>
    </source>
</evidence>
<dbReference type="PROSITE" id="PS00976">
    <property type="entry name" value="NMT_2"/>
    <property type="match status" value="1"/>
</dbReference>
<evidence type="ECO:0000313" key="11">
    <source>
        <dbReference type="Proteomes" id="UP001314263"/>
    </source>
</evidence>
<dbReference type="PANTHER" id="PTHR11377:SF5">
    <property type="entry name" value="GLYCYLPEPTIDE N-TETRADECANOYLTRANSFERASE"/>
    <property type="match status" value="1"/>
</dbReference>
<evidence type="ECO:0000256" key="4">
    <source>
        <dbReference type="ARBA" id="ARBA00023315"/>
    </source>
</evidence>
<dbReference type="EMBL" id="CAUYUE010000012">
    <property type="protein sequence ID" value="CAK0785601.1"/>
    <property type="molecule type" value="Genomic_DNA"/>
</dbReference>
<dbReference type="Proteomes" id="UP001314263">
    <property type="component" value="Unassembled WGS sequence"/>
</dbReference>
<keyword evidence="3 5" id="KW-0808">Transferase</keyword>
<dbReference type="EC" id="2.3.1.97" evidence="2 5"/>
<dbReference type="PROSITE" id="PS00975">
    <property type="entry name" value="NMT_1"/>
    <property type="match status" value="1"/>
</dbReference>
<comment type="catalytic activity">
    <reaction evidence="5">
        <text>N-terminal glycyl-[protein] + tetradecanoyl-CoA = N-tetradecanoylglycyl-[protein] + CoA + H(+)</text>
        <dbReference type="Rhea" id="RHEA:15521"/>
        <dbReference type="Rhea" id="RHEA-COMP:12666"/>
        <dbReference type="Rhea" id="RHEA-COMP:12667"/>
        <dbReference type="ChEBI" id="CHEBI:15378"/>
        <dbReference type="ChEBI" id="CHEBI:57287"/>
        <dbReference type="ChEBI" id="CHEBI:57385"/>
        <dbReference type="ChEBI" id="CHEBI:64723"/>
        <dbReference type="ChEBI" id="CHEBI:133050"/>
        <dbReference type="EC" id="2.3.1.97"/>
    </reaction>
</comment>
<dbReference type="GO" id="GO:0005737">
    <property type="term" value="C:cytoplasm"/>
    <property type="evidence" value="ECO:0007669"/>
    <property type="project" value="TreeGrafter"/>
</dbReference>
<sequence length="449" mass="50405">MSHEDENGKTSSRSEASGSVHLTPRTSDGHAPTTSKELQGVQDQMDGMSLERQPSGERKKTYAFWETQPVAQFNDSVSTSGSAEDGPIDAPKTVADVRQEPYNLPESFVWSTCDVNDTKTVEEVYQLLTMNYVEDDEAMFRFNYSQEFLQWALQPPGYQANWVLGVRVSSSGKLVAFITGVPATVRVRGKEVSMVEINFLCVHKKLRAKRLAPVLIKEITRRVNLRGIWQAAYTAGVVLPKPVATAQYWHRSLNPKKLISVGFSRLAPRMTLARTLKLYKLPDQPQTPGLRPLTAQDVPQVTQLLSQYLSTYELAPIFTEEEVLHYLMPVEGVIDTHVVEDADGKLTDMLSFYTLPSTIIGNPTYKTLKAAFMYYTVAKATPLQQLMTDALILAAKKGHDVFNALDIFENDKILKDLKFGIGDGRLRYYLYNWRVAQELKASQIGLVLL</sequence>
<dbReference type="InterPro" id="IPR016181">
    <property type="entry name" value="Acyl_CoA_acyltransferase"/>
</dbReference>
<feature type="domain" description="Glycylpeptide N-tetradecanoyltransferase C-terminal" evidence="9">
    <location>
        <begin position="261"/>
        <end position="443"/>
    </location>
</feature>
<dbReference type="FunFam" id="3.40.630.30:FF:000042">
    <property type="entry name" value="Glycylpeptide N-tetradecanoyltransferase"/>
    <property type="match status" value="1"/>
</dbReference>